<feature type="compositionally biased region" description="Basic and acidic residues" evidence="1">
    <location>
        <begin position="166"/>
        <end position="175"/>
    </location>
</feature>
<comment type="caution">
    <text evidence="3">The sequence shown here is derived from an EMBL/GenBank/DDBJ whole genome shotgun (WGS) entry which is preliminary data.</text>
</comment>
<keyword evidence="2" id="KW-0812">Transmembrane</keyword>
<dbReference type="Proteomes" id="UP000600449">
    <property type="component" value="Unassembled WGS sequence"/>
</dbReference>
<keyword evidence="2" id="KW-0472">Membrane</keyword>
<gene>
    <name evidence="3" type="ORF">GCM10011322_37250</name>
</gene>
<name>A0A917QEF1_9HYPH</name>
<evidence type="ECO:0000256" key="2">
    <source>
        <dbReference type="SAM" id="Phobius"/>
    </source>
</evidence>
<evidence type="ECO:0000313" key="3">
    <source>
        <dbReference type="EMBL" id="GGK46732.1"/>
    </source>
</evidence>
<accession>A0A917QEF1</accession>
<feature type="region of interest" description="Disordered" evidence="1">
    <location>
        <begin position="108"/>
        <end position="177"/>
    </location>
</feature>
<proteinExistence type="predicted"/>
<protein>
    <submittedName>
        <fullName evidence="3">Uncharacterized protein</fullName>
    </submittedName>
</protein>
<reference evidence="3 4" key="1">
    <citation type="journal article" date="2014" name="Int. J. Syst. Evol. Microbiol.">
        <title>Complete genome sequence of Corynebacterium casei LMG S-19264T (=DSM 44701T), isolated from a smear-ripened cheese.</title>
        <authorList>
            <consortium name="US DOE Joint Genome Institute (JGI-PGF)"/>
            <person name="Walter F."/>
            <person name="Albersmeier A."/>
            <person name="Kalinowski J."/>
            <person name="Ruckert C."/>
        </authorList>
    </citation>
    <scope>NUCLEOTIDE SEQUENCE [LARGE SCALE GENOMIC DNA]</scope>
    <source>
        <strain evidence="3 4">CGMCC 1.9161</strain>
    </source>
</reference>
<organism evidence="3 4">
    <name type="scientific">Salinarimonas ramus</name>
    <dbReference type="NCBI Taxonomy" id="690164"/>
    <lineage>
        <taxon>Bacteria</taxon>
        <taxon>Pseudomonadati</taxon>
        <taxon>Pseudomonadota</taxon>
        <taxon>Alphaproteobacteria</taxon>
        <taxon>Hyphomicrobiales</taxon>
        <taxon>Salinarimonadaceae</taxon>
        <taxon>Salinarimonas</taxon>
    </lineage>
</organism>
<feature type="compositionally biased region" description="Low complexity" evidence="1">
    <location>
        <begin position="130"/>
        <end position="149"/>
    </location>
</feature>
<keyword evidence="2" id="KW-1133">Transmembrane helix</keyword>
<evidence type="ECO:0000313" key="4">
    <source>
        <dbReference type="Proteomes" id="UP000600449"/>
    </source>
</evidence>
<keyword evidence="4" id="KW-1185">Reference proteome</keyword>
<dbReference type="EMBL" id="BMMF01000012">
    <property type="protein sequence ID" value="GGK46732.1"/>
    <property type="molecule type" value="Genomic_DNA"/>
</dbReference>
<sequence>MIMTIVDSGGKLPKGAAAAVLAMLAYVAAASIVAGLGNLGSGLLVLIMGGITVGVVDYVMWKDVARERAASGGLEPSATSVGSYVYGGWESPYSPEMPATIHGFHAVRTEGAGPDPVTAPAPASAPTPTPANDEGPAEPADPAPATGTAEVQADDVGTRPPTLEAPRGEADDLKRINGIGPTNEKKLNGLGIYHFDQIAAWDEAQVRWVGAYLAFPGRIEREDWVTQARALATTSDATAEASAATSSTA</sequence>
<dbReference type="RefSeq" id="WP_188914767.1">
    <property type="nucleotide sequence ID" value="NZ_BMMF01000012.1"/>
</dbReference>
<feature type="transmembrane region" description="Helical" evidence="2">
    <location>
        <begin position="39"/>
        <end position="61"/>
    </location>
</feature>
<dbReference type="AlphaFoldDB" id="A0A917QEF1"/>
<feature type="compositionally biased region" description="Pro residues" evidence="1">
    <location>
        <begin position="117"/>
        <end position="129"/>
    </location>
</feature>
<evidence type="ECO:0000256" key="1">
    <source>
        <dbReference type="SAM" id="MobiDB-lite"/>
    </source>
</evidence>